<dbReference type="SMART" id="SM00822">
    <property type="entry name" value="PKS_KR"/>
    <property type="match status" value="1"/>
</dbReference>
<dbReference type="Pfam" id="PF00668">
    <property type="entry name" value="Condensation"/>
    <property type="match status" value="1"/>
</dbReference>
<dbReference type="PROSITE" id="PS00606">
    <property type="entry name" value="KS3_1"/>
    <property type="match status" value="1"/>
</dbReference>
<dbReference type="InterPro" id="IPR001242">
    <property type="entry name" value="Condensation_dom"/>
</dbReference>
<dbReference type="InterPro" id="IPR049900">
    <property type="entry name" value="PKS_mFAS_DH"/>
</dbReference>
<evidence type="ECO:0000256" key="7">
    <source>
        <dbReference type="ARBA" id="ARBA00022857"/>
    </source>
</evidence>
<dbReference type="FunFam" id="3.40.47.10:FF:000019">
    <property type="entry name" value="Polyketide synthase type I"/>
    <property type="match status" value="1"/>
</dbReference>
<feature type="region of interest" description="Disordered" evidence="13">
    <location>
        <begin position="2314"/>
        <end position="2345"/>
    </location>
</feature>
<dbReference type="Gene3D" id="1.10.1200.10">
    <property type="entry name" value="ACP-like"/>
    <property type="match status" value="2"/>
</dbReference>
<name>A0A9Q8SXQ5_9PEZI</name>
<accession>A0A9Q8SXQ5</accession>
<dbReference type="GO" id="GO:0008168">
    <property type="term" value="F:methyltransferase activity"/>
    <property type="evidence" value="ECO:0007669"/>
    <property type="project" value="UniProtKB-KW"/>
</dbReference>
<dbReference type="SMART" id="SM00827">
    <property type="entry name" value="PKS_AT"/>
    <property type="match status" value="1"/>
</dbReference>
<dbReference type="CDD" id="cd05195">
    <property type="entry name" value="enoyl_red"/>
    <property type="match status" value="1"/>
</dbReference>
<keyword evidence="8" id="KW-0560">Oxidoreductase</keyword>
<organism evidence="17 18">
    <name type="scientific">Colletotrichum lupini</name>
    <dbReference type="NCBI Taxonomy" id="145971"/>
    <lineage>
        <taxon>Eukaryota</taxon>
        <taxon>Fungi</taxon>
        <taxon>Dikarya</taxon>
        <taxon>Ascomycota</taxon>
        <taxon>Pezizomycotina</taxon>
        <taxon>Sordariomycetes</taxon>
        <taxon>Hypocreomycetidae</taxon>
        <taxon>Glomerellales</taxon>
        <taxon>Glomerellaceae</taxon>
        <taxon>Colletotrichum</taxon>
        <taxon>Colletotrichum acutatum species complex</taxon>
    </lineage>
</organism>
<dbReference type="Gene3D" id="3.30.559.10">
    <property type="entry name" value="Chloramphenicol acetyltransferase-like domain"/>
    <property type="match status" value="1"/>
</dbReference>
<keyword evidence="18" id="KW-1185">Reference proteome</keyword>
<keyword evidence="2" id="KW-0597">Phosphoprotein</keyword>
<feature type="region of interest" description="N-terminal hotdog fold" evidence="12">
    <location>
        <begin position="930"/>
        <end position="1064"/>
    </location>
</feature>
<dbReference type="InterPro" id="IPR013968">
    <property type="entry name" value="PKS_KR"/>
</dbReference>
<dbReference type="Pfam" id="PF00501">
    <property type="entry name" value="AMP-binding"/>
    <property type="match status" value="1"/>
</dbReference>
<dbReference type="SMART" id="SM00829">
    <property type="entry name" value="PKS_ER"/>
    <property type="match status" value="1"/>
</dbReference>
<evidence type="ECO:0000256" key="8">
    <source>
        <dbReference type="ARBA" id="ARBA00023002"/>
    </source>
</evidence>
<evidence type="ECO:0000256" key="6">
    <source>
        <dbReference type="ARBA" id="ARBA00022737"/>
    </source>
</evidence>
<dbReference type="PROSITE" id="PS52019">
    <property type="entry name" value="PKS_MFAS_DH"/>
    <property type="match status" value="1"/>
</dbReference>
<dbReference type="KEGG" id="clup:CLUP02_10847"/>
<dbReference type="InterPro" id="IPR049552">
    <property type="entry name" value="PKS_DH_N"/>
</dbReference>
<dbReference type="SUPFAM" id="SSF55048">
    <property type="entry name" value="Probable ACP-binding domain of malonyl-CoA ACP transacylase"/>
    <property type="match status" value="1"/>
</dbReference>
<dbReference type="Gene3D" id="3.10.129.110">
    <property type="entry name" value="Polyketide synthase dehydratase"/>
    <property type="match status" value="1"/>
</dbReference>
<dbReference type="InterPro" id="IPR010071">
    <property type="entry name" value="AA_adenyl_dom"/>
</dbReference>
<dbReference type="InterPro" id="IPR013149">
    <property type="entry name" value="ADH-like_C"/>
</dbReference>
<dbReference type="CDD" id="cd00833">
    <property type="entry name" value="PKS"/>
    <property type="match status" value="1"/>
</dbReference>
<dbReference type="InterPro" id="IPR042099">
    <property type="entry name" value="ANL_N_sf"/>
</dbReference>
<evidence type="ECO:0000313" key="18">
    <source>
        <dbReference type="Proteomes" id="UP000830671"/>
    </source>
</evidence>
<keyword evidence="7" id="KW-0521">NADP</keyword>
<dbReference type="InterPro" id="IPR020843">
    <property type="entry name" value="ER"/>
</dbReference>
<dbReference type="InterPro" id="IPR009081">
    <property type="entry name" value="PP-bd_ACP"/>
</dbReference>
<dbReference type="Gene3D" id="3.90.180.10">
    <property type="entry name" value="Medium-chain alcohol dehydrogenases, catalytic domain"/>
    <property type="match status" value="1"/>
</dbReference>
<dbReference type="InterPro" id="IPR023213">
    <property type="entry name" value="CAT-like_dom_sf"/>
</dbReference>
<dbReference type="InterPro" id="IPR049551">
    <property type="entry name" value="PKS_DH_C"/>
</dbReference>
<evidence type="ECO:0000256" key="3">
    <source>
        <dbReference type="ARBA" id="ARBA00022598"/>
    </source>
</evidence>
<dbReference type="InterPro" id="IPR036291">
    <property type="entry name" value="NAD(P)-bd_dom_sf"/>
</dbReference>
<dbReference type="FunFam" id="3.40.50.720:FF:000209">
    <property type="entry name" value="Polyketide synthase Pks12"/>
    <property type="match status" value="1"/>
</dbReference>
<evidence type="ECO:0000256" key="9">
    <source>
        <dbReference type="ARBA" id="ARBA00023268"/>
    </source>
</evidence>
<dbReference type="Gene3D" id="3.40.50.12780">
    <property type="entry name" value="N-terminal domain of ligase-like"/>
    <property type="match status" value="1"/>
</dbReference>
<dbReference type="Pfam" id="PF02801">
    <property type="entry name" value="Ketoacyl-synt_C"/>
    <property type="match status" value="1"/>
</dbReference>
<dbReference type="Gene3D" id="3.40.50.720">
    <property type="entry name" value="NAD(P)-binding Rossmann-like Domain"/>
    <property type="match status" value="4"/>
</dbReference>
<dbReference type="Pfam" id="PF09495">
    <property type="entry name" value="DUF2462"/>
    <property type="match status" value="1"/>
</dbReference>
<dbReference type="PROSITE" id="PS50075">
    <property type="entry name" value="CARRIER"/>
    <property type="match status" value="2"/>
</dbReference>
<dbReference type="GO" id="GO:0004315">
    <property type="term" value="F:3-oxoacyl-[acyl-carrier-protein] synthase activity"/>
    <property type="evidence" value="ECO:0007669"/>
    <property type="project" value="InterPro"/>
</dbReference>
<evidence type="ECO:0000256" key="5">
    <source>
        <dbReference type="ARBA" id="ARBA00022679"/>
    </source>
</evidence>
<dbReference type="Pfam" id="PF00698">
    <property type="entry name" value="Acyl_transf_1"/>
    <property type="match status" value="1"/>
</dbReference>
<dbReference type="InterPro" id="IPR001227">
    <property type="entry name" value="Ac_transferase_dom_sf"/>
</dbReference>
<dbReference type="Gene3D" id="3.40.47.10">
    <property type="match status" value="1"/>
</dbReference>
<evidence type="ECO:0000256" key="12">
    <source>
        <dbReference type="PROSITE-ProRule" id="PRU01363"/>
    </source>
</evidence>
<evidence type="ECO:0000259" key="14">
    <source>
        <dbReference type="PROSITE" id="PS50075"/>
    </source>
</evidence>
<dbReference type="FunFam" id="3.40.366.10:FF:000002">
    <property type="entry name" value="Probable polyketide synthase 2"/>
    <property type="match status" value="1"/>
</dbReference>
<dbReference type="InterPro" id="IPR050091">
    <property type="entry name" value="PKS_NRPS_Biosynth_Enz"/>
</dbReference>
<dbReference type="InterPro" id="IPR020845">
    <property type="entry name" value="AMP-binding_CS"/>
</dbReference>
<dbReference type="Pfam" id="PF07993">
    <property type="entry name" value="NAD_binding_4"/>
    <property type="match status" value="1"/>
</dbReference>
<keyword evidence="9" id="KW-0511">Multifunctional enzyme</keyword>
<dbReference type="Gene3D" id="3.30.559.30">
    <property type="entry name" value="Nonribosomal peptide synthetase, condensation domain"/>
    <property type="match status" value="1"/>
</dbReference>
<feature type="domain" description="PKS/mFAS DH" evidence="16">
    <location>
        <begin position="930"/>
        <end position="1242"/>
    </location>
</feature>
<dbReference type="SMART" id="SM00823">
    <property type="entry name" value="PKS_PP"/>
    <property type="match status" value="1"/>
</dbReference>
<dbReference type="Pfam" id="PF08240">
    <property type="entry name" value="ADH_N"/>
    <property type="match status" value="1"/>
</dbReference>
<feature type="domain" description="Carrier" evidence="14">
    <location>
        <begin position="3352"/>
        <end position="3427"/>
    </location>
</feature>
<dbReference type="Proteomes" id="UP000830671">
    <property type="component" value="Chromosome 5"/>
</dbReference>
<dbReference type="InterPro" id="IPR020841">
    <property type="entry name" value="PKS_Beta-ketoAc_synthase_dom"/>
</dbReference>
<feature type="region of interest" description="Disordered" evidence="13">
    <location>
        <begin position="3956"/>
        <end position="4060"/>
    </location>
</feature>
<dbReference type="GeneID" id="73344829"/>
<dbReference type="InterPro" id="IPR000873">
    <property type="entry name" value="AMP-dep_synth/lig_dom"/>
</dbReference>
<dbReference type="SUPFAM" id="SSF52777">
    <property type="entry name" value="CoA-dependent acyltransferases"/>
    <property type="match status" value="2"/>
</dbReference>
<dbReference type="PROSITE" id="PS00455">
    <property type="entry name" value="AMP_BINDING"/>
    <property type="match status" value="1"/>
</dbReference>
<evidence type="ECO:0000259" key="16">
    <source>
        <dbReference type="PROSITE" id="PS52019"/>
    </source>
</evidence>
<dbReference type="Pfam" id="PF00107">
    <property type="entry name" value="ADH_zinc_N"/>
    <property type="match status" value="1"/>
</dbReference>
<reference evidence="17" key="1">
    <citation type="journal article" date="2021" name="Mol. Plant Microbe Interact.">
        <title>Complete Genome Sequence of the Plant-Pathogenic Fungus Colletotrichum lupini.</title>
        <authorList>
            <person name="Baroncelli R."/>
            <person name="Pensec F."/>
            <person name="Da Lio D."/>
            <person name="Boufleur T."/>
            <person name="Vicente I."/>
            <person name="Sarrocco S."/>
            <person name="Picot A."/>
            <person name="Baraldi E."/>
            <person name="Sukno S."/>
            <person name="Thon M."/>
            <person name="Le Floch G."/>
        </authorList>
    </citation>
    <scope>NUCLEOTIDE SEQUENCE</scope>
    <source>
        <strain evidence="17">IMI 504893</strain>
    </source>
</reference>
<comment type="similarity">
    <text evidence="11">In the C-terminal section; belongs to the NRP synthetase family.</text>
</comment>
<evidence type="ECO:0000256" key="13">
    <source>
        <dbReference type="SAM" id="MobiDB-lite"/>
    </source>
</evidence>
<dbReference type="GO" id="GO:0032259">
    <property type="term" value="P:methylation"/>
    <property type="evidence" value="ECO:0007669"/>
    <property type="project" value="UniProtKB-KW"/>
</dbReference>
<evidence type="ECO:0000256" key="1">
    <source>
        <dbReference type="ARBA" id="ARBA00022450"/>
    </source>
</evidence>
<protein>
    <submittedName>
        <fullName evidence="17">Beta-ketoacyl synthase domain-containing protein</fullName>
    </submittedName>
</protein>
<keyword evidence="3" id="KW-0436">Ligase</keyword>
<dbReference type="PROSITE" id="PS52004">
    <property type="entry name" value="KS3_2"/>
    <property type="match status" value="1"/>
</dbReference>
<dbReference type="GO" id="GO:0004312">
    <property type="term" value="F:fatty acid synthase activity"/>
    <property type="evidence" value="ECO:0007669"/>
    <property type="project" value="TreeGrafter"/>
</dbReference>
<dbReference type="Pfam" id="PF21089">
    <property type="entry name" value="PKS_DH_N"/>
    <property type="match status" value="1"/>
</dbReference>
<evidence type="ECO:0000256" key="4">
    <source>
        <dbReference type="ARBA" id="ARBA00022603"/>
    </source>
</evidence>
<evidence type="ECO:0000256" key="2">
    <source>
        <dbReference type="ARBA" id="ARBA00022553"/>
    </source>
</evidence>
<evidence type="ECO:0000259" key="15">
    <source>
        <dbReference type="PROSITE" id="PS52004"/>
    </source>
</evidence>
<evidence type="ECO:0000313" key="17">
    <source>
        <dbReference type="EMBL" id="UQC85350.1"/>
    </source>
</evidence>
<dbReference type="GO" id="GO:0044550">
    <property type="term" value="P:secondary metabolite biosynthetic process"/>
    <property type="evidence" value="ECO:0007669"/>
    <property type="project" value="UniProtKB-ARBA"/>
</dbReference>
<dbReference type="PANTHER" id="PTHR43775">
    <property type="entry name" value="FATTY ACID SYNTHASE"/>
    <property type="match status" value="1"/>
</dbReference>
<dbReference type="InterPro" id="IPR036736">
    <property type="entry name" value="ACP-like_sf"/>
</dbReference>
<dbReference type="InterPro" id="IPR011032">
    <property type="entry name" value="GroES-like_sf"/>
</dbReference>
<dbReference type="Pfam" id="PF16197">
    <property type="entry name" value="KAsynt_C_assoc"/>
    <property type="match status" value="1"/>
</dbReference>
<dbReference type="Gene3D" id="3.30.300.30">
    <property type="match status" value="1"/>
</dbReference>
<dbReference type="GO" id="GO:0031177">
    <property type="term" value="F:phosphopantetheine binding"/>
    <property type="evidence" value="ECO:0007669"/>
    <property type="project" value="InterPro"/>
</dbReference>
<feature type="compositionally biased region" description="Basic and acidic residues" evidence="13">
    <location>
        <begin position="2316"/>
        <end position="2333"/>
    </location>
</feature>
<keyword evidence="4" id="KW-0489">Methyltransferase</keyword>
<gene>
    <name evidence="17" type="ORF">CLUP02_10847</name>
</gene>
<dbReference type="SUPFAM" id="SSF56801">
    <property type="entry name" value="Acetyl-CoA synthetase-like"/>
    <property type="match status" value="1"/>
</dbReference>
<dbReference type="InterPro" id="IPR016036">
    <property type="entry name" value="Malonyl_transacylase_ACP-bd"/>
</dbReference>
<dbReference type="Pfam" id="PF00109">
    <property type="entry name" value="ketoacyl-synt"/>
    <property type="match status" value="1"/>
</dbReference>
<dbReference type="CDD" id="cd20483">
    <property type="entry name" value="C_PKS-NRPS"/>
    <property type="match status" value="1"/>
</dbReference>
<dbReference type="InterPro" id="IPR019034">
    <property type="entry name" value="UPF0390"/>
</dbReference>
<keyword evidence="10" id="KW-0012">Acyltransferase</keyword>
<dbReference type="InterPro" id="IPR018201">
    <property type="entry name" value="Ketoacyl_synth_AS"/>
</dbReference>
<feature type="active site" description="Proton donor; for dehydratase activity" evidence="12">
    <location>
        <position position="1149"/>
    </location>
</feature>
<feature type="region of interest" description="C-terminal hotdog fold" evidence="12">
    <location>
        <begin position="1085"/>
        <end position="1242"/>
    </location>
</feature>
<dbReference type="SUPFAM" id="SSF47336">
    <property type="entry name" value="ACP-like"/>
    <property type="match status" value="2"/>
</dbReference>
<dbReference type="Gene3D" id="3.30.70.3290">
    <property type="match status" value="1"/>
</dbReference>
<dbReference type="GO" id="GO:0016874">
    <property type="term" value="F:ligase activity"/>
    <property type="evidence" value="ECO:0007669"/>
    <property type="project" value="UniProtKB-KW"/>
</dbReference>
<feature type="active site" description="Proton acceptor; for dehydratase activity" evidence="12">
    <location>
        <position position="962"/>
    </location>
</feature>
<dbReference type="SUPFAM" id="SSF51735">
    <property type="entry name" value="NAD(P)-binding Rossmann-fold domains"/>
    <property type="match status" value="3"/>
</dbReference>
<dbReference type="InterPro" id="IPR020806">
    <property type="entry name" value="PKS_PP-bd"/>
</dbReference>
<dbReference type="InterPro" id="IPR020807">
    <property type="entry name" value="PKS_DH"/>
</dbReference>
<dbReference type="Pfam" id="PF00550">
    <property type="entry name" value="PP-binding"/>
    <property type="match status" value="2"/>
</dbReference>
<dbReference type="EMBL" id="CP019477">
    <property type="protein sequence ID" value="UQC85350.1"/>
    <property type="molecule type" value="Genomic_DNA"/>
</dbReference>
<proteinExistence type="inferred from homology"/>
<keyword evidence="6" id="KW-0677">Repeat</keyword>
<evidence type="ECO:0000256" key="11">
    <source>
        <dbReference type="ARBA" id="ARBA00029443"/>
    </source>
</evidence>
<dbReference type="PANTHER" id="PTHR43775:SF37">
    <property type="entry name" value="SI:DKEY-61P9.11"/>
    <property type="match status" value="1"/>
</dbReference>
<keyword evidence="5" id="KW-0808">Transferase</keyword>
<dbReference type="InterPro" id="IPR016039">
    <property type="entry name" value="Thiolase-like"/>
</dbReference>
<dbReference type="SUPFAM" id="SSF53901">
    <property type="entry name" value="Thiolase-like"/>
    <property type="match status" value="1"/>
</dbReference>
<dbReference type="CDD" id="cd05930">
    <property type="entry name" value="A_NRPS"/>
    <property type="match status" value="1"/>
</dbReference>
<feature type="domain" description="Ketosynthase family 3 (KS3)" evidence="15">
    <location>
        <begin position="10"/>
        <end position="435"/>
    </location>
</feature>
<feature type="domain" description="Carrier" evidence="14">
    <location>
        <begin position="2225"/>
        <end position="2302"/>
    </location>
</feature>
<dbReference type="InterPro" id="IPR042104">
    <property type="entry name" value="PKS_dehydratase_sf"/>
</dbReference>
<dbReference type="NCBIfam" id="TIGR01733">
    <property type="entry name" value="AA-adenyl-dom"/>
    <property type="match status" value="1"/>
</dbReference>
<dbReference type="SMART" id="SM00826">
    <property type="entry name" value="PKS_DH"/>
    <property type="match status" value="1"/>
</dbReference>
<dbReference type="InterPro" id="IPR013154">
    <property type="entry name" value="ADH-like_N"/>
</dbReference>
<dbReference type="InterPro" id="IPR014030">
    <property type="entry name" value="Ketoacyl_synth_N"/>
</dbReference>
<dbReference type="InterPro" id="IPR057326">
    <property type="entry name" value="KR_dom"/>
</dbReference>
<dbReference type="InterPro" id="IPR032821">
    <property type="entry name" value="PKS_assoc"/>
</dbReference>
<dbReference type="SUPFAM" id="SSF50129">
    <property type="entry name" value="GroES-like"/>
    <property type="match status" value="1"/>
</dbReference>
<feature type="compositionally biased region" description="Basic and acidic residues" evidence="13">
    <location>
        <begin position="4018"/>
        <end position="4045"/>
    </location>
</feature>
<dbReference type="GO" id="GO:0016491">
    <property type="term" value="F:oxidoreductase activity"/>
    <property type="evidence" value="ECO:0007669"/>
    <property type="project" value="UniProtKB-KW"/>
</dbReference>
<dbReference type="InterPro" id="IPR045851">
    <property type="entry name" value="AMP-bd_C_sf"/>
</dbReference>
<dbReference type="InterPro" id="IPR016035">
    <property type="entry name" value="Acyl_Trfase/lysoPLipase"/>
</dbReference>
<dbReference type="InterPro" id="IPR014043">
    <property type="entry name" value="Acyl_transferase_dom"/>
</dbReference>
<dbReference type="SUPFAM" id="SSF52151">
    <property type="entry name" value="FabD/lysophospholipase-like"/>
    <property type="match status" value="1"/>
</dbReference>
<dbReference type="SMART" id="SM00825">
    <property type="entry name" value="PKS_KS"/>
    <property type="match status" value="1"/>
</dbReference>
<sequence>MSARVNATENDPTVIVGLACRVPGASNPSKLWDHIAAQRDVQRKMPEDRFNVDNYYHPDGTRKGTTNARFGYFLEQDIAEFDNSFFGISGKEADAMDPQQRLLLEVVYEALENAGITLQDISGSQTSVFCGSFTNDYLSMTGKDLTANYPMYHATGTGNAILSNRISYFYNLHGTSITLDTACSSSLVCFHLGNQSLKNGEADISIVVGSALHFDSNIYITMTDLGMLSTDGRCRAFDASGSGYVRGEGICAAILKRQSAAETAGDNIRAIVRATGSNHDGRKNGITLPNSVAQEDLIRSTYEQAGLNPLHTQYFEAHGTGTAAGDPIETRAIGAVFSPGRSNPLYVGSVKTNIGHLEGASGLAGLIKTTLALENGQIPPNMHFNNPNPKIMFDDWKIAVPTQMTPWEVPEGIARRASINSFGYGGTNGHVVLEEYKKNAAPKTRSVTAIENGVHARPYLVPLTSHSAKAGELTEETLKKYLEQGDVNVADLCYSLATRRTLHGQRSFVVANDSASLAEQLTIARPAAKWTLANKSSPRLGFIFTGQGAQWFAMGRQLIEESPLFRQSLKRCDSILQALPDRPEWSILEELCKTKETTLLGETLYSQTICTALQLALLEVLKAWGITPSAVVGHSSGEMAAAAAAGILTFENALIAAYYRGRYMSAPNENGKPGGMMAVGLTEAKALEELKPYKGRLCIAAVNSPSTMTISGDEDAILELKDSLTEKKVFVRQLIVKQAFHSHHMNALAGAYENALKNCKTFTTQKPTCRMFSSVTSRLADYESMGPKYWATNMTNAVRFSDALTGILLDEEDEQNVDVLIELGPHPALKGPARQTTQSLKLDLPYIGSLTRGVPDFEGLLNLAGTLFSLGYPVDLIAANQNLSLGADGSLVKVDTGSKLNDLPTYTWDHRRYWTETRYLKEHRLRKYRHSLLGHIIPGSIAKNPKWRNYLRLKELPWLQEHVVDGKVVFPGAGYISMAIEAALRVDEVESAKMIFVKDIVIKNALLLPETDDGVEILLELKPVTLSAKSHSETWYEFACYSYDENSNCTQHCHGLISAEKGEPAPVPEPVSGSVNLGELLKKTNRSVTSGQFYNQLAGLGLEYGEKFRLLSGSVESGPGFALSDLKFDPSALPQERGDETVVHPTLLDAFFHVIFNAIESRLGRPLDEPYVPSFFRTLKISGQFFSWAQSTEAKSFQVASFTQLPSPRVAINDMIMQNASGQLMMEIGGLEVTSLGREMPEGSGPRTLFYQQRWQPCFDLLGNAKGKSLSDIVDIFAHQYPDSKILHITSDVEKSKHVLSALGGTKSERRRFHNMDVWSLNGAKLGEEFETLSNNTNNLVNIVEPQPDSYDLVIVSETGSINAVPFMKDTGCIIFDGQKGSVAADLSEVFSSPICTALQKKKTAAPLTGPISVVMPSGDVSPRALTIYNAFESAFGGRIITSTFPEIAEAGLSAVADDVVVLATLDEIIDNESMFSGVQALLGAIQKNIIWPLEGATFESERPDLAMVIGLVRTARSENDSSRNVTFDFGKNTAAETVASNILRALDASLTEDELAERNGVVYIPRVEADDGRNSKLRNGPAREPRLEAFGERRPLKLTFGKVGLLDTLHFAEDEEIIDTELAADELEIEVKASAINFRDLAASLGIIDDYKLGDECAGIVLRVGSEVKDYNVGDRVVAWRPGQGAHRAICRNPATLCHKIDANMSFTDAAALPCILTTAYYSLLDTARLQKGETVLIHAAAGGVGQMAVQIAQRVGARVLVTVGSPAKRQLMKEVYGISEDCMFSSRDDTFAAGVMRATDGKGVDVVLNSLAGNLLKETWGCLNAFGRFIEIGKRDIHENTKLDMSPYRKNVMFASVDLITMFERNKSLGARVFSECCELVNKGEIKLPAILEVSYQDVIKGFRLLQMGKHAGKIVLCPSKDDMVPVMPTSFRNTMLFSSEKTYLLVGGLGGLGRTLAQWMVRKGATKLAFLSRSGADKPEAQATVDWLVERGIDATVYRGDVAKLADVRACVEGISNLGGIFQAAMVLQDVPLETMSYSQWKRCVEPKVLGAKNLHEASLGVDLDFFVCFSSVATVLGSKAQANYSAANAFLDAFMRHRREMGLAGTTMNVGAVSGVGVVSENAALAKIMERLGMDPINEEELLYQLEEAVKGDRNVKTTPRGVDAHQIMTGVGLIKPDVYWAAKPLLKNLYSNHDFGGSGAAGKSQKNVMAMLREESDPEKRTEIVLDNFLDKIAQVLATPKESIIPSNPLSAYGLDSIVAVEFRKHFRKEIQVDIALFDILGAASITALVQKAAKMIVLTSAAKEAGPADAKAEKSKGADAESAEKSAETSAMASGEMTKTKTSAGTPIALSTFQSRLWFVHSFLEDKSFLNLPIVMKIKGRPDLAALRTTMYELVSRNPSMRTSYFEGDEFAQQEILEDFDVDVSFRDLSGEADPEQALEEFVKYNRKIEMNVEEGEVSSFSLAKLSEDDWAFICMIHHISIDRGSMKGMMSQFVSLYDATVQGKDLSTVPSPEFSYVDFSIWHNARLASDLMRPDLDWWKERLAGIPQASKLLPFAKCERPQRSDPRRLALKTNLNSKLFARMKRLAAQANGTPFHFILAAFRAFLFRYTQEKDLVLLMVDGNRPHTDAEDINGFFVNLVPIRVEDDCEGATFDQLFANCKQRALESLAHSGVPFDTVVDILGAKKTPSHMPVGQIAVNYQIHGPTPTYSTSDFQINSMVTDDIPTAADMQLEALETSDHALDLRIEYSTALYSEADMERFLDNFLTFLSGCIKDHRQPIEEVGMCGEIELKTLANEFWNTETRENQWEGKSVLNTAIKTSDGYSITYKQLIQDATSVASELLQAGVKPGDRIALLAFPGVDATVGQIASLMTRSCYVALDTDFAQDRLSFMISDAGSRVLLVGPGAESLASDLTSKAVVAPKIIRITEAVGAANTSTHFSPRQAQDPFYMIYTSGSTGTPKGVLLTEENTHQMLATLNKDYCFTSKDRFLHQSSMSFDLSIVQIYSALTAGATCLIAAWETRKDPHGLASFMATEAVTTTYFTPTQFALLLDLNTEALKKCNNYRVAYFAGERLPVRVARSFYDLKTPATLYNTWSPSELIVQTSIAKIEYPADGEVSLPIGFPMDNCRHYILDTKGNPLPAGMVGELVVGGSQVGAGYLNRPEINAKSFVENPFASVEDRKRGWTRMFKTGDRGCFRTSDKQLEFHGRIAGDKQIKLRGFRVDLGEVEQRIFQESQSQLVDIAVIARTIEAGQEDLQLIAYVVPKKALSADEKQAFVSTIHRKIKPHLNDYMLPNAYNFLTKLPVTIGGKVDRRNLLSRDLELLYPTTATTVKPTGAANGASSSAGDLETSVMGLFRGILGDKYSDVNDNFFQRGGHSILLVRLQAKIKKQYKIAPTLPQMIKEPTAAAVCAFIRRNKGDGSGGKAGFENVISWNVETKLPNDGRYIPRYGAPRVDRDELSKFLITGGESFIGLHLLAEILTSKPNATVYLLGSMERIETSVVVSELAKYGLINDHSKKGVVLTEKDVLSRIKIVPGTLSQPSFGLSKSAFRILGQTVEAIYHLGGHVSLLKTYSFLKPVNVAPIFDLIRLAGTGDHLSEIHYLSTWSVAHLQSWSQSKRTRADYVTAEEDMSHFQPPTEDEFGYFKSRWVAENLLCHAASRGFPVTITRASAVTGSSHNGNLDPADEFTLRMILSMIESAKVPQIGQPKQPGFAVDVVPVDYFAQGFLALTSEKEALASSSGATNYNKPHIYHIGNHSPLKLADLPEIVATLRPDGKRGEVVSLDEWLTSMDKGNADEAAVRNTVLKEYLATGYVMFSLDNSKTAALLENLVPGLDEKCPAVDAAFLGQLWQRIKKAEAGAQALKNMMAGMEMYSVDAHLFRREFEQKAQGDPLKFSLGSRFLRFPSPSQQLPFPFFTVARVEGFEAGTLDTFTHALFTTFLPDEIRQPSNPQMAQGGVKSASRPAPTGKPKNKQLKNASRVAKPQKAKAHSSADKMQKKLAAGLTSRTEKLLGERAGHLELIGKGKKAKEDKKGKGGLQATKGGSRKYG</sequence>
<dbReference type="Gene3D" id="3.40.366.10">
    <property type="entry name" value="Malonyl-Coenzyme A Acyl Carrier Protein, domain 2"/>
    <property type="match status" value="1"/>
</dbReference>
<dbReference type="Pfam" id="PF14765">
    <property type="entry name" value="PS-DH"/>
    <property type="match status" value="1"/>
</dbReference>
<dbReference type="GO" id="GO:0006633">
    <property type="term" value="P:fatty acid biosynthetic process"/>
    <property type="evidence" value="ECO:0007669"/>
    <property type="project" value="InterPro"/>
</dbReference>
<evidence type="ECO:0000256" key="10">
    <source>
        <dbReference type="ARBA" id="ARBA00023315"/>
    </source>
</evidence>
<keyword evidence="1" id="KW-0596">Phosphopantetheine</keyword>
<dbReference type="Pfam" id="PF08659">
    <property type="entry name" value="KR"/>
    <property type="match status" value="1"/>
</dbReference>
<dbReference type="RefSeq" id="XP_049146964.1">
    <property type="nucleotide sequence ID" value="XM_049289819.1"/>
</dbReference>
<dbReference type="InterPro" id="IPR014031">
    <property type="entry name" value="Ketoacyl_synth_C"/>
</dbReference>
<dbReference type="InterPro" id="IPR013120">
    <property type="entry name" value="FAR_NAD-bd"/>
</dbReference>
<dbReference type="GO" id="GO:1901336">
    <property type="term" value="P:lactone biosynthetic process"/>
    <property type="evidence" value="ECO:0007669"/>
    <property type="project" value="UniProtKB-ARBA"/>
</dbReference>